<keyword evidence="2" id="KW-1185">Reference proteome</keyword>
<comment type="caution">
    <text evidence="1">The sequence shown here is derived from an EMBL/GenBank/DDBJ whole genome shotgun (WGS) entry which is preliminary data.</text>
</comment>
<evidence type="ECO:0000313" key="2">
    <source>
        <dbReference type="Proteomes" id="UP000188268"/>
    </source>
</evidence>
<sequence length="31" mass="3513">MDAPRAAGQKRITYGTLYIKKEKSEIRFIAG</sequence>
<reference evidence="1 2" key="1">
    <citation type="submission" date="2013-09" db="EMBL/GenBank/DDBJ databases">
        <title>Corchorus capsularis genome sequencing.</title>
        <authorList>
            <person name="Alam M."/>
            <person name="Haque M.S."/>
            <person name="Islam M.S."/>
            <person name="Emdad E.M."/>
            <person name="Islam M.M."/>
            <person name="Ahmed B."/>
            <person name="Halim A."/>
            <person name="Hossen Q.M.M."/>
            <person name="Hossain M.Z."/>
            <person name="Ahmed R."/>
            <person name="Khan M.M."/>
            <person name="Islam R."/>
            <person name="Rashid M.M."/>
            <person name="Khan S.A."/>
            <person name="Rahman M.S."/>
            <person name="Alam M."/>
        </authorList>
    </citation>
    <scope>NUCLEOTIDE SEQUENCE [LARGE SCALE GENOMIC DNA]</scope>
    <source>
        <strain evidence="2">cv. CVL-1</strain>
        <tissue evidence="1">Whole seedling</tissue>
    </source>
</reference>
<protein>
    <submittedName>
        <fullName evidence="1">Uncharacterized protein</fullName>
    </submittedName>
</protein>
<evidence type="ECO:0000313" key="1">
    <source>
        <dbReference type="EMBL" id="OMP00762.1"/>
    </source>
</evidence>
<gene>
    <name evidence="1" type="ORF">CCACVL1_03300</name>
</gene>
<feature type="non-terminal residue" evidence="1">
    <location>
        <position position="31"/>
    </location>
</feature>
<dbReference type="AlphaFoldDB" id="A0A1R3K107"/>
<dbReference type="EMBL" id="AWWV01006600">
    <property type="protein sequence ID" value="OMP00762.1"/>
    <property type="molecule type" value="Genomic_DNA"/>
</dbReference>
<name>A0A1R3K107_COCAP</name>
<organism evidence="1 2">
    <name type="scientific">Corchorus capsularis</name>
    <name type="common">Jute</name>
    <dbReference type="NCBI Taxonomy" id="210143"/>
    <lineage>
        <taxon>Eukaryota</taxon>
        <taxon>Viridiplantae</taxon>
        <taxon>Streptophyta</taxon>
        <taxon>Embryophyta</taxon>
        <taxon>Tracheophyta</taxon>
        <taxon>Spermatophyta</taxon>
        <taxon>Magnoliopsida</taxon>
        <taxon>eudicotyledons</taxon>
        <taxon>Gunneridae</taxon>
        <taxon>Pentapetalae</taxon>
        <taxon>rosids</taxon>
        <taxon>malvids</taxon>
        <taxon>Malvales</taxon>
        <taxon>Malvaceae</taxon>
        <taxon>Grewioideae</taxon>
        <taxon>Apeibeae</taxon>
        <taxon>Corchorus</taxon>
    </lineage>
</organism>
<dbReference type="Proteomes" id="UP000188268">
    <property type="component" value="Unassembled WGS sequence"/>
</dbReference>
<proteinExistence type="predicted"/>
<accession>A0A1R3K107</accession>